<accession>A0AAD6SQD6</accession>
<gene>
    <name evidence="2" type="ORF">C8F04DRAFT_1187262</name>
</gene>
<evidence type="ECO:0008006" key="4">
    <source>
        <dbReference type="Google" id="ProtNLM"/>
    </source>
</evidence>
<evidence type="ECO:0000256" key="1">
    <source>
        <dbReference type="SAM" id="MobiDB-lite"/>
    </source>
</evidence>
<sequence length="197" mass="21195">MGWGPSSQTPLDLMTRADVVAHFTSSFPQLTPPTPSSSSPHSVINPHTTSAGNTASLYEATLVLAEGPQRPTQLNSHQLDVYTTVGHLAVVPKLHAVIKGRFTDWGGLIMEHAGTALSIHEGPCENLTLPQQDKFALYDVFLQLHAAGVVHGDVARRNIRRPSGDFCVVDFDSSTLNHVCPGAACEELAQLRRNLGI</sequence>
<dbReference type="EMBL" id="JARJCM010000096">
    <property type="protein sequence ID" value="KAJ7029907.1"/>
    <property type="molecule type" value="Genomic_DNA"/>
</dbReference>
<evidence type="ECO:0000313" key="3">
    <source>
        <dbReference type="Proteomes" id="UP001218188"/>
    </source>
</evidence>
<dbReference type="Proteomes" id="UP001218188">
    <property type="component" value="Unassembled WGS sequence"/>
</dbReference>
<proteinExistence type="predicted"/>
<dbReference type="InterPro" id="IPR011009">
    <property type="entry name" value="Kinase-like_dom_sf"/>
</dbReference>
<feature type="region of interest" description="Disordered" evidence="1">
    <location>
        <begin position="26"/>
        <end position="50"/>
    </location>
</feature>
<evidence type="ECO:0000313" key="2">
    <source>
        <dbReference type="EMBL" id="KAJ7029907.1"/>
    </source>
</evidence>
<name>A0AAD6SQD6_9AGAR</name>
<keyword evidence="3" id="KW-1185">Reference proteome</keyword>
<reference evidence="2" key="1">
    <citation type="submission" date="2023-03" db="EMBL/GenBank/DDBJ databases">
        <title>Massive genome expansion in bonnet fungi (Mycena s.s.) driven by repeated elements and novel gene families across ecological guilds.</title>
        <authorList>
            <consortium name="Lawrence Berkeley National Laboratory"/>
            <person name="Harder C.B."/>
            <person name="Miyauchi S."/>
            <person name="Viragh M."/>
            <person name="Kuo A."/>
            <person name="Thoen E."/>
            <person name="Andreopoulos B."/>
            <person name="Lu D."/>
            <person name="Skrede I."/>
            <person name="Drula E."/>
            <person name="Henrissat B."/>
            <person name="Morin E."/>
            <person name="Kohler A."/>
            <person name="Barry K."/>
            <person name="LaButti K."/>
            <person name="Morin E."/>
            <person name="Salamov A."/>
            <person name="Lipzen A."/>
            <person name="Mereny Z."/>
            <person name="Hegedus B."/>
            <person name="Baldrian P."/>
            <person name="Stursova M."/>
            <person name="Weitz H."/>
            <person name="Taylor A."/>
            <person name="Grigoriev I.V."/>
            <person name="Nagy L.G."/>
            <person name="Martin F."/>
            <person name="Kauserud H."/>
        </authorList>
    </citation>
    <scope>NUCLEOTIDE SEQUENCE</scope>
    <source>
        <strain evidence="2">CBHHK200</strain>
    </source>
</reference>
<protein>
    <recommendedName>
        <fullName evidence="4">Protein kinase domain-containing protein</fullName>
    </recommendedName>
</protein>
<dbReference type="AlphaFoldDB" id="A0AAD6SQD6"/>
<comment type="caution">
    <text evidence="2">The sequence shown here is derived from an EMBL/GenBank/DDBJ whole genome shotgun (WGS) entry which is preliminary data.</text>
</comment>
<organism evidence="2 3">
    <name type="scientific">Mycena alexandri</name>
    <dbReference type="NCBI Taxonomy" id="1745969"/>
    <lineage>
        <taxon>Eukaryota</taxon>
        <taxon>Fungi</taxon>
        <taxon>Dikarya</taxon>
        <taxon>Basidiomycota</taxon>
        <taxon>Agaricomycotina</taxon>
        <taxon>Agaricomycetes</taxon>
        <taxon>Agaricomycetidae</taxon>
        <taxon>Agaricales</taxon>
        <taxon>Marasmiineae</taxon>
        <taxon>Mycenaceae</taxon>
        <taxon>Mycena</taxon>
    </lineage>
</organism>
<dbReference type="SUPFAM" id="SSF56112">
    <property type="entry name" value="Protein kinase-like (PK-like)"/>
    <property type="match status" value="1"/>
</dbReference>